<keyword evidence="3" id="KW-1185">Reference proteome</keyword>
<proteinExistence type="predicted"/>
<feature type="domain" description="Methyltransferase type 11" evidence="1">
    <location>
        <begin position="45"/>
        <end position="138"/>
    </location>
</feature>
<evidence type="ECO:0000313" key="3">
    <source>
        <dbReference type="Proteomes" id="UP000291933"/>
    </source>
</evidence>
<dbReference type="PANTHER" id="PTHR45036">
    <property type="entry name" value="METHYLTRANSFERASE LIKE 7B"/>
    <property type="match status" value="1"/>
</dbReference>
<keyword evidence="2" id="KW-0489">Methyltransferase</keyword>
<dbReference type="Pfam" id="PF08241">
    <property type="entry name" value="Methyltransf_11"/>
    <property type="match status" value="1"/>
</dbReference>
<dbReference type="GO" id="GO:0008757">
    <property type="term" value="F:S-adenosylmethionine-dependent methyltransferase activity"/>
    <property type="evidence" value="ECO:0007669"/>
    <property type="project" value="InterPro"/>
</dbReference>
<reference evidence="2 3" key="1">
    <citation type="submission" date="2019-01" db="EMBL/GenBank/DDBJ databases">
        <title>Lactibacter flavus gen. nov., sp. nov., a novel bacterium of the family Propionibacteriaceae isolated from raw milk and dairy products.</title>
        <authorList>
            <person name="Huptas C."/>
            <person name="Wenning M."/>
            <person name="Breitenwieser F."/>
            <person name="Doll E."/>
            <person name="Von Neubeck M."/>
            <person name="Busse H.-J."/>
            <person name="Scherer S."/>
        </authorList>
    </citation>
    <scope>NUCLEOTIDE SEQUENCE [LARGE SCALE GENOMIC DNA]</scope>
    <source>
        <strain evidence="2 3">DSM 22130</strain>
    </source>
</reference>
<organism evidence="2 3">
    <name type="scientific">Propioniciclava tarda</name>
    <dbReference type="NCBI Taxonomy" id="433330"/>
    <lineage>
        <taxon>Bacteria</taxon>
        <taxon>Bacillati</taxon>
        <taxon>Actinomycetota</taxon>
        <taxon>Actinomycetes</taxon>
        <taxon>Propionibacteriales</taxon>
        <taxon>Propionibacteriaceae</taxon>
        <taxon>Propioniciclava</taxon>
    </lineage>
</organism>
<comment type="caution">
    <text evidence="2">The sequence shown here is derived from an EMBL/GenBank/DDBJ whole genome shotgun (WGS) entry which is preliminary data.</text>
</comment>
<dbReference type="CDD" id="cd02440">
    <property type="entry name" value="AdoMet_MTases"/>
    <property type="match status" value="1"/>
</dbReference>
<dbReference type="PANTHER" id="PTHR45036:SF1">
    <property type="entry name" value="METHYLTRANSFERASE LIKE 7A"/>
    <property type="match status" value="1"/>
</dbReference>
<dbReference type="Proteomes" id="UP000291933">
    <property type="component" value="Unassembled WGS sequence"/>
</dbReference>
<dbReference type="InterPro" id="IPR052356">
    <property type="entry name" value="Thiol_S-MT"/>
</dbReference>
<dbReference type="Gene3D" id="3.40.50.150">
    <property type="entry name" value="Vaccinia Virus protein VP39"/>
    <property type="match status" value="1"/>
</dbReference>
<keyword evidence="2" id="KW-0808">Transferase</keyword>
<evidence type="ECO:0000313" key="2">
    <source>
        <dbReference type="EMBL" id="TBT94646.1"/>
    </source>
</evidence>
<accession>A0A4Q9KJM2</accession>
<name>A0A4Q9KJM2_PROTD</name>
<dbReference type="SUPFAM" id="SSF53335">
    <property type="entry name" value="S-adenosyl-L-methionine-dependent methyltransferases"/>
    <property type="match status" value="1"/>
</dbReference>
<dbReference type="OrthoDB" id="65624at2"/>
<dbReference type="GO" id="GO:0032259">
    <property type="term" value="P:methylation"/>
    <property type="evidence" value="ECO:0007669"/>
    <property type="project" value="UniProtKB-KW"/>
</dbReference>
<dbReference type="InterPro" id="IPR013216">
    <property type="entry name" value="Methyltransf_11"/>
</dbReference>
<dbReference type="EMBL" id="SDMR01000011">
    <property type="protein sequence ID" value="TBT94646.1"/>
    <property type="molecule type" value="Genomic_DNA"/>
</dbReference>
<dbReference type="RefSeq" id="WP_131172348.1">
    <property type="nucleotide sequence ID" value="NZ_FXTL01000011.1"/>
</dbReference>
<protein>
    <submittedName>
        <fullName evidence="2">Class I SAM-dependent methyltransferase</fullName>
    </submittedName>
</protein>
<dbReference type="AlphaFoldDB" id="A0A4Q9KJM2"/>
<gene>
    <name evidence="2" type="ORF">ET996_09615</name>
</gene>
<sequence>MSNERFRALWDGHAASYDRQTLWLERRLLGSSRPWVCSRASGRVLELGIGTGLNLPYYSADVALTGLDWSPRMLDQARDAAARLRRPVELVPGDAVALPFADGTFDTVLSTYLLCSVADVRVVLAEARRVLVPGGRLLLADHVAPASRVLRLGARLVERVTVPSHNEYLTRRPLEGLEASGFRIVETERAHWGVSERVHAAAV</sequence>
<dbReference type="InterPro" id="IPR029063">
    <property type="entry name" value="SAM-dependent_MTases_sf"/>
</dbReference>
<evidence type="ECO:0000259" key="1">
    <source>
        <dbReference type="Pfam" id="PF08241"/>
    </source>
</evidence>